<dbReference type="EMBL" id="FOTR01000002">
    <property type="protein sequence ID" value="SFL53026.1"/>
    <property type="molecule type" value="Genomic_DNA"/>
</dbReference>
<evidence type="ECO:0000256" key="9">
    <source>
        <dbReference type="ARBA" id="ARBA00049535"/>
    </source>
</evidence>
<evidence type="ECO:0000256" key="2">
    <source>
        <dbReference type="ARBA" id="ARBA00022679"/>
    </source>
</evidence>
<dbReference type="AlphaFoldDB" id="A0A1I4IGX1"/>
<evidence type="ECO:0000256" key="4">
    <source>
        <dbReference type="ARBA" id="ARBA00022727"/>
    </source>
</evidence>
<dbReference type="STRING" id="334253.SAMN04487943_10283"/>
<comment type="similarity">
    <text evidence="11 12">Belongs to the ribose-phosphate pyrophosphokinase family. Class I subfamily.</text>
</comment>
<organism evidence="14 15">
    <name type="scientific">Gracilibacillus orientalis</name>
    <dbReference type="NCBI Taxonomy" id="334253"/>
    <lineage>
        <taxon>Bacteria</taxon>
        <taxon>Bacillati</taxon>
        <taxon>Bacillota</taxon>
        <taxon>Bacilli</taxon>
        <taxon>Bacillales</taxon>
        <taxon>Bacillaceae</taxon>
        <taxon>Gracilibacillus</taxon>
    </lineage>
</organism>
<feature type="binding site" evidence="12">
    <location>
        <position position="175"/>
    </location>
    <ligand>
        <name>Mg(2+)</name>
        <dbReference type="ChEBI" id="CHEBI:18420"/>
    </ligand>
</feature>
<dbReference type="InterPro" id="IPR000836">
    <property type="entry name" value="PRTase_dom"/>
</dbReference>
<dbReference type="Pfam" id="PF13793">
    <property type="entry name" value="Pribosyltran_N"/>
    <property type="match status" value="1"/>
</dbReference>
<dbReference type="GO" id="GO:0002189">
    <property type="term" value="C:ribose phosphate diphosphokinase complex"/>
    <property type="evidence" value="ECO:0007669"/>
    <property type="project" value="TreeGrafter"/>
</dbReference>
<dbReference type="GO" id="GO:0004749">
    <property type="term" value="F:ribose phosphate diphosphokinase activity"/>
    <property type="evidence" value="ECO:0007669"/>
    <property type="project" value="UniProtKB-UniRule"/>
</dbReference>
<evidence type="ECO:0000256" key="8">
    <source>
        <dbReference type="ARBA" id="ARBA00022842"/>
    </source>
</evidence>
<evidence type="ECO:0000256" key="11">
    <source>
        <dbReference type="ARBA" id="ARBA00061444"/>
    </source>
</evidence>
<dbReference type="SMART" id="SM01400">
    <property type="entry name" value="Pribosyltran_N"/>
    <property type="match status" value="1"/>
</dbReference>
<dbReference type="HAMAP" id="MF_00583_B">
    <property type="entry name" value="RibP_PPkinase_B"/>
    <property type="match status" value="1"/>
</dbReference>
<keyword evidence="15" id="KW-1185">Reference proteome</keyword>
<dbReference type="FunFam" id="3.40.50.2020:FF:000002">
    <property type="entry name" value="Ribose-phosphate pyrophosphokinase"/>
    <property type="match status" value="1"/>
</dbReference>
<dbReference type="Gene3D" id="3.40.50.2020">
    <property type="match status" value="2"/>
</dbReference>
<dbReference type="NCBIfam" id="NF002320">
    <property type="entry name" value="PRK01259.1"/>
    <property type="match status" value="1"/>
</dbReference>
<protein>
    <recommendedName>
        <fullName evidence="12">Putative ribose-phosphate pyrophosphokinase</fullName>
        <shortName evidence="12">RPPK</shortName>
        <ecNumber evidence="12">2.7.6.1</ecNumber>
    </recommendedName>
    <alternativeName>
        <fullName evidence="12">5-phospho-D-ribosyl alpha-1-diphosphate synthase</fullName>
    </alternativeName>
    <alternativeName>
        <fullName evidence="12">Phosphoribosyl diphosphate synthase</fullName>
    </alternativeName>
    <alternativeName>
        <fullName evidence="12">Phosphoribosyl pyrophosphate synthase</fullName>
        <shortName evidence="12">P-Rib-PP synthase</shortName>
        <shortName evidence="12">PRPP synthase</shortName>
        <shortName evidence="12">PRPPase</shortName>
    </alternativeName>
</protein>
<keyword evidence="12" id="KW-0963">Cytoplasm</keyword>
<comment type="catalytic activity">
    <reaction evidence="9 12">
        <text>D-ribose 5-phosphate + ATP = 5-phospho-alpha-D-ribose 1-diphosphate + AMP + H(+)</text>
        <dbReference type="Rhea" id="RHEA:15609"/>
        <dbReference type="ChEBI" id="CHEBI:15378"/>
        <dbReference type="ChEBI" id="CHEBI:30616"/>
        <dbReference type="ChEBI" id="CHEBI:58017"/>
        <dbReference type="ChEBI" id="CHEBI:78346"/>
        <dbReference type="ChEBI" id="CHEBI:456215"/>
        <dbReference type="EC" id="2.7.6.1"/>
    </reaction>
</comment>
<dbReference type="GO" id="GO:0005737">
    <property type="term" value="C:cytoplasm"/>
    <property type="evidence" value="ECO:0007669"/>
    <property type="project" value="UniProtKB-SubCell"/>
</dbReference>
<accession>A0A1I4IGX1</accession>
<evidence type="ECO:0000259" key="13">
    <source>
        <dbReference type="Pfam" id="PF13793"/>
    </source>
</evidence>
<name>A0A1I4IGX1_9BACI</name>
<evidence type="ECO:0000256" key="5">
    <source>
        <dbReference type="ARBA" id="ARBA00022741"/>
    </source>
</evidence>
<comment type="subcellular location">
    <subcellularLocation>
        <location evidence="12">Cytoplasm</location>
    </subcellularLocation>
</comment>
<dbReference type="UniPathway" id="UPA00087">
    <property type="reaction ID" value="UER00172"/>
</dbReference>
<dbReference type="InterPro" id="IPR005946">
    <property type="entry name" value="Rib-P_diPkinase"/>
</dbReference>
<dbReference type="OrthoDB" id="9777067at2"/>
<dbReference type="InterPro" id="IPR000842">
    <property type="entry name" value="PRib_PP_synth_CS"/>
</dbReference>
<comment type="subunit">
    <text evidence="12">Homohexamer.</text>
</comment>
<dbReference type="SUPFAM" id="SSF53271">
    <property type="entry name" value="PRTase-like"/>
    <property type="match status" value="2"/>
</dbReference>
<dbReference type="PANTHER" id="PTHR10210">
    <property type="entry name" value="RIBOSE-PHOSPHATE DIPHOSPHOKINASE FAMILY MEMBER"/>
    <property type="match status" value="1"/>
</dbReference>
<comment type="caution">
    <text evidence="12">Lacks conserved residue(s) required for the propagation of feature annotation.</text>
</comment>
<dbReference type="FunFam" id="3.40.50.2020:FF:000001">
    <property type="entry name" value="Ribose-phosphate pyrophosphokinase"/>
    <property type="match status" value="1"/>
</dbReference>
<evidence type="ECO:0000313" key="15">
    <source>
        <dbReference type="Proteomes" id="UP000198565"/>
    </source>
</evidence>
<dbReference type="CDD" id="cd06223">
    <property type="entry name" value="PRTases_typeI"/>
    <property type="match status" value="1"/>
</dbReference>
<dbReference type="Proteomes" id="UP000198565">
    <property type="component" value="Unassembled WGS sequence"/>
</dbReference>
<dbReference type="InterPro" id="IPR037515">
    <property type="entry name" value="Rib-P_diPkinase_bac"/>
</dbReference>
<dbReference type="InterPro" id="IPR029057">
    <property type="entry name" value="PRTase-like"/>
</dbReference>
<dbReference type="PANTHER" id="PTHR10210:SF41">
    <property type="entry name" value="RIBOSE-PHOSPHATE PYROPHOSPHOKINASE 1, CHLOROPLASTIC"/>
    <property type="match status" value="1"/>
</dbReference>
<dbReference type="GO" id="GO:0006164">
    <property type="term" value="P:purine nucleotide biosynthetic process"/>
    <property type="evidence" value="ECO:0007669"/>
    <property type="project" value="TreeGrafter"/>
</dbReference>
<dbReference type="GO" id="GO:0000287">
    <property type="term" value="F:magnesium ion binding"/>
    <property type="evidence" value="ECO:0007669"/>
    <property type="project" value="UniProtKB-UniRule"/>
</dbReference>
<evidence type="ECO:0000256" key="6">
    <source>
        <dbReference type="ARBA" id="ARBA00022777"/>
    </source>
</evidence>
<evidence type="ECO:0000313" key="14">
    <source>
        <dbReference type="EMBL" id="SFL53026.1"/>
    </source>
</evidence>
<evidence type="ECO:0000256" key="1">
    <source>
        <dbReference type="ARBA" id="ARBA00004996"/>
    </source>
</evidence>
<dbReference type="Pfam" id="PF14572">
    <property type="entry name" value="Pribosyl_synth"/>
    <property type="match status" value="1"/>
</dbReference>
<keyword evidence="2 12" id="KW-0808">Transferase</keyword>
<dbReference type="NCBIfam" id="TIGR01251">
    <property type="entry name" value="ribP_PPkin"/>
    <property type="match status" value="1"/>
</dbReference>
<feature type="binding site" evidence="12">
    <location>
        <begin position="43"/>
        <end position="45"/>
    </location>
    <ligand>
        <name>ATP</name>
        <dbReference type="ChEBI" id="CHEBI:30616"/>
    </ligand>
</feature>
<keyword evidence="8 12" id="KW-0460">Magnesium</keyword>
<sequence>MSNTYNNSKLKVFSLNSNLSLAEEIVHHIGIDLGQSSVKTFSDGEIQINIEESIRGCDVFVIQSTYDPVEDHIMELLIMIDALKRASAASINVVIPYYGYARQDRKSRAREPITAKLIADLIQKAGANRIISIDLHAPQAQGFFNIPVDPISAVPIIGSYLDAKQLEDIVVVAPDHSSVSRARHLADQLKATIAIVDRRGPKDNASTINIVGEVENKTAIIIDDIIDTGRRITSSAEALKIHGTKQIYACTTHPVLSGIAVEKIAESDIKELIVTNTIPLSEEKQIDKITQLTVGPVVAEGIIRLYEHQSVSSLYN</sequence>
<dbReference type="PROSITE" id="PS00114">
    <property type="entry name" value="PRPP_SYNTHASE"/>
    <property type="match status" value="1"/>
</dbReference>
<feature type="binding site" evidence="12">
    <location>
        <position position="136"/>
    </location>
    <ligand>
        <name>Mg(2+)</name>
        <dbReference type="ChEBI" id="CHEBI:18420"/>
    </ligand>
</feature>
<feature type="binding site" evidence="12">
    <location>
        <begin position="102"/>
        <end position="103"/>
    </location>
    <ligand>
        <name>ATP</name>
        <dbReference type="ChEBI" id="CHEBI:30616"/>
    </ligand>
</feature>
<dbReference type="EC" id="2.7.6.1" evidence="12"/>
<feature type="binding site" evidence="12">
    <location>
        <position position="223"/>
    </location>
    <ligand>
        <name>D-ribose 5-phosphate</name>
        <dbReference type="ChEBI" id="CHEBI:78346"/>
    </ligand>
</feature>
<evidence type="ECO:0000256" key="10">
    <source>
        <dbReference type="ARBA" id="ARBA00054914"/>
    </source>
</evidence>
<keyword evidence="4 12" id="KW-0545">Nucleotide biosynthesis</keyword>
<keyword evidence="3 12" id="KW-0479">Metal-binding</keyword>
<keyword evidence="6 12" id="KW-0418">Kinase</keyword>
<evidence type="ECO:0000256" key="3">
    <source>
        <dbReference type="ARBA" id="ARBA00022723"/>
    </source>
</evidence>
<gene>
    <name evidence="12" type="primary">prs</name>
    <name evidence="14" type="ORF">SAMN04487943_10283</name>
</gene>
<evidence type="ECO:0000256" key="12">
    <source>
        <dbReference type="HAMAP-Rule" id="MF_00583"/>
    </source>
</evidence>
<feature type="domain" description="Ribose-phosphate pyrophosphokinase N-terminal" evidence="13">
    <location>
        <begin position="10"/>
        <end position="126"/>
    </location>
</feature>
<dbReference type="GO" id="GO:0016301">
    <property type="term" value="F:kinase activity"/>
    <property type="evidence" value="ECO:0007669"/>
    <property type="project" value="UniProtKB-KW"/>
</dbReference>
<dbReference type="RefSeq" id="WP_091481458.1">
    <property type="nucleotide sequence ID" value="NZ_FOTR01000002.1"/>
</dbReference>
<comment type="function">
    <text evidence="10 12">Involved in the biosynthesis of the central metabolite phospho-alpha-D-ribosyl-1-pyrophosphate (PRPP) via the transfer of pyrophosphoryl group from ATP to 1-hydroxyl of ribose-5-phosphate (Rib-5-P).</text>
</comment>
<dbReference type="GO" id="GO:0006015">
    <property type="term" value="P:5-phosphoribose 1-diphosphate biosynthetic process"/>
    <property type="evidence" value="ECO:0007669"/>
    <property type="project" value="UniProtKB-UniRule"/>
</dbReference>
<keyword evidence="5 12" id="KW-0547">Nucleotide-binding</keyword>
<keyword evidence="7 12" id="KW-0067">ATP-binding</keyword>
<dbReference type="GO" id="GO:0005524">
    <property type="term" value="F:ATP binding"/>
    <property type="evidence" value="ECO:0007669"/>
    <property type="project" value="UniProtKB-KW"/>
</dbReference>
<reference evidence="15" key="1">
    <citation type="submission" date="2016-10" db="EMBL/GenBank/DDBJ databases">
        <authorList>
            <person name="Varghese N."/>
            <person name="Submissions S."/>
        </authorList>
    </citation>
    <scope>NUCLEOTIDE SEQUENCE [LARGE SCALE GENOMIC DNA]</scope>
    <source>
        <strain evidence="15">CGMCC 1.4250</strain>
    </source>
</reference>
<comment type="cofactor">
    <cofactor evidence="12">
        <name>Mg(2+)</name>
        <dbReference type="ChEBI" id="CHEBI:18420"/>
    </cofactor>
    <text evidence="12">Binds 2 Mg(2+) ions per subunit.</text>
</comment>
<comment type="caution">
    <text evidence="12">Part of a set of proteins in which some residues (ACT_SITE, NP_BIND, REGION and BINDING) are not conserved.</text>
</comment>
<dbReference type="InterPro" id="IPR029099">
    <property type="entry name" value="Pribosyltran_N"/>
</dbReference>
<proteinExistence type="inferred from homology"/>
<comment type="pathway">
    <text evidence="1 12">Metabolic intermediate biosynthesis; 5-phospho-alpha-D-ribose 1-diphosphate biosynthesis; 5-phospho-alpha-D-ribose 1-diphosphate from D-ribose 5-phosphate (route I): step 1/1.</text>
</comment>
<dbReference type="GO" id="GO:0009156">
    <property type="term" value="P:ribonucleoside monophosphate biosynthetic process"/>
    <property type="evidence" value="ECO:0007669"/>
    <property type="project" value="InterPro"/>
</dbReference>
<evidence type="ECO:0000256" key="7">
    <source>
        <dbReference type="ARBA" id="ARBA00022840"/>
    </source>
</evidence>